<keyword evidence="2" id="KW-0694">RNA-binding</keyword>
<feature type="site" description="Transition state stabilizer" evidence="5">
    <location>
        <position position="53"/>
    </location>
</feature>
<feature type="domain" description="CRISPR associated protein Cas6 C-terminal" evidence="7">
    <location>
        <begin position="131"/>
        <end position="257"/>
    </location>
</feature>
<reference evidence="8 9" key="1">
    <citation type="submission" date="2019-07" db="EMBL/GenBank/DDBJ databases">
        <title>Genomic Encyclopedia of Archaeal and Bacterial Type Strains, Phase II (KMG-II): from individual species to whole genera.</title>
        <authorList>
            <person name="Goeker M."/>
        </authorList>
    </citation>
    <scope>NUCLEOTIDE SEQUENCE [LARGE SCALE GENOMIC DNA]</scope>
    <source>
        <strain evidence="8 9">DSM 18850</strain>
    </source>
</reference>
<proteinExistence type="inferred from homology"/>
<dbReference type="PANTHER" id="PTHR36984:SF1">
    <property type="entry name" value="CRISPR-ASSOCIATED ENDORIBONUCLEASE CAS6 1"/>
    <property type="match status" value="1"/>
</dbReference>
<evidence type="ECO:0000256" key="1">
    <source>
        <dbReference type="ARBA" id="ARBA00005937"/>
    </source>
</evidence>
<comment type="caution">
    <text evidence="8">The sequence shown here is derived from an EMBL/GenBank/DDBJ whole genome shotgun (WGS) entry which is preliminary data.</text>
</comment>
<dbReference type="RefSeq" id="WP_148910338.1">
    <property type="nucleotide sequence ID" value="NZ_VNHX01000035.1"/>
</dbReference>
<gene>
    <name evidence="8" type="ORF">BC792_13514</name>
</gene>
<dbReference type="PIRSF" id="PIRSF005054">
    <property type="entry name" value="PF1131"/>
    <property type="match status" value="1"/>
</dbReference>
<evidence type="ECO:0000313" key="8">
    <source>
        <dbReference type="EMBL" id="TYP87740.1"/>
    </source>
</evidence>
<comment type="similarity">
    <text evidence="1 4">Belongs to the CRISPR-associated protein Cas6/Cse3/CasE family.</text>
</comment>
<dbReference type="Pfam" id="PF21350">
    <property type="entry name" value="Cas6_I-A"/>
    <property type="match status" value="1"/>
</dbReference>
<dbReference type="EMBL" id="VNHX01000035">
    <property type="protein sequence ID" value="TYP87740.1"/>
    <property type="molecule type" value="Genomic_DNA"/>
</dbReference>
<dbReference type="AlphaFoldDB" id="A0A5S5CVC8"/>
<dbReference type="Proteomes" id="UP000325105">
    <property type="component" value="Unassembled WGS sequence"/>
</dbReference>
<dbReference type="InterPro" id="IPR045747">
    <property type="entry name" value="CRISPR-assoc_prot_Cas6_N_sf"/>
</dbReference>
<dbReference type="InterPro" id="IPR049435">
    <property type="entry name" value="Cas_Cas6_C"/>
</dbReference>
<dbReference type="OrthoDB" id="9797488at2"/>
<dbReference type="Gene3D" id="3.30.70.1900">
    <property type="match status" value="1"/>
</dbReference>
<evidence type="ECO:0000259" key="7">
    <source>
        <dbReference type="Pfam" id="PF01881"/>
    </source>
</evidence>
<comment type="function">
    <text evidence="4">CRISPR (clustered regularly interspaced short palindromic repeat), is an adaptive immune system that provides protection against mobile genetic elements (viruses, transposable elements and conjugative plasmids). CRISPR clusters contain sequences complementary to antecedent mobile elements and target invading nucleic acids. CRISPR clusters are transcribed and processed into CRISPR RNA (crRNA).</text>
</comment>
<dbReference type="Pfam" id="PF01881">
    <property type="entry name" value="Cas_Cas6_C"/>
    <property type="match status" value="1"/>
</dbReference>
<dbReference type="GO" id="GO:0051607">
    <property type="term" value="P:defense response to virus"/>
    <property type="evidence" value="ECO:0007669"/>
    <property type="project" value="UniProtKB-KW"/>
</dbReference>
<organism evidence="8 9">
    <name type="scientific">Sphingobacterium allocomposti</name>
    <dbReference type="NCBI Taxonomy" id="415956"/>
    <lineage>
        <taxon>Bacteria</taxon>
        <taxon>Pseudomonadati</taxon>
        <taxon>Bacteroidota</taxon>
        <taxon>Sphingobacteriia</taxon>
        <taxon>Sphingobacteriales</taxon>
        <taxon>Sphingobacteriaceae</taxon>
        <taxon>Sphingobacterium</taxon>
    </lineage>
</organism>
<evidence type="ECO:0000313" key="9">
    <source>
        <dbReference type="Proteomes" id="UP000325105"/>
    </source>
</evidence>
<dbReference type="PANTHER" id="PTHR36984">
    <property type="entry name" value="CRISPR-ASSOCIATED ENDORIBONUCLEASE CAS6 1"/>
    <property type="match status" value="1"/>
</dbReference>
<keyword evidence="3" id="KW-0051">Antiviral defense</keyword>
<evidence type="ECO:0000256" key="3">
    <source>
        <dbReference type="ARBA" id="ARBA00023118"/>
    </source>
</evidence>
<name>A0A5S5CVC8_9SPHI</name>
<feature type="active site" description="Proton donor" evidence="6">
    <location>
        <position position="44"/>
    </location>
</feature>
<dbReference type="NCBIfam" id="TIGR01877">
    <property type="entry name" value="cas_cas6"/>
    <property type="match status" value="1"/>
</dbReference>
<dbReference type="CDD" id="cd21140">
    <property type="entry name" value="Cas6_I-like"/>
    <property type="match status" value="1"/>
</dbReference>
<dbReference type="InterPro" id="IPR010156">
    <property type="entry name" value="CRISPR-assoc_prot_Cas6"/>
</dbReference>
<evidence type="ECO:0000256" key="5">
    <source>
        <dbReference type="PIRSR" id="PIRSR005054-1"/>
    </source>
</evidence>
<evidence type="ECO:0000256" key="2">
    <source>
        <dbReference type="ARBA" id="ARBA00022884"/>
    </source>
</evidence>
<feature type="active site" description="Proton acceptor" evidence="6">
    <location>
        <position position="29"/>
    </location>
</feature>
<evidence type="ECO:0000256" key="4">
    <source>
        <dbReference type="PIRNR" id="PIRNR005054"/>
    </source>
</evidence>
<evidence type="ECO:0000256" key="6">
    <source>
        <dbReference type="PIRSR" id="PIRSR005054-50"/>
    </source>
</evidence>
<sequence length="258" mass="29178">MRFKITTEALKPGSKIPINYQYPLSSAVYRIIAKGNDKYASFLHDEGYGRGFKFFTFSQLNVPFRIEGDRLRLTRPEMSFEVAFHIPEAMESFIKGLFRAEQIDVADQKSKASFTVKAVETLASPLSIYKEKEIVAKQLKPLSPIVAGIPNDKGYDDYLKPDDPLFVENLIYNWRSKISDCYDKATAAEALLMMEILPMKQPFKSRLITIKDGTPEETKIRGWMNFGLKVTAEKRFVELLMNAGAGLYNAQGFGCVGV</sequence>
<keyword evidence="9" id="KW-1185">Reference proteome</keyword>
<protein>
    <recommendedName>
        <fullName evidence="4">CRISPR-associated endoribonuclease</fullName>
    </recommendedName>
</protein>
<dbReference type="GO" id="GO:0016788">
    <property type="term" value="F:hydrolase activity, acting on ester bonds"/>
    <property type="evidence" value="ECO:0007669"/>
    <property type="project" value="InterPro"/>
</dbReference>
<dbReference type="GO" id="GO:0003723">
    <property type="term" value="F:RNA binding"/>
    <property type="evidence" value="ECO:0007669"/>
    <property type="project" value="UniProtKB-KW"/>
</dbReference>
<dbReference type="Gene3D" id="3.30.70.1890">
    <property type="match status" value="1"/>
</dbReference>
<accession>A0A5S5CVC8</accession>